<accession>X0WYX2</accession>
<gene>
    <name evidence="1" type="ORF">S01H1_67103</name>
</gene>
<reference evidence="1" key="1">
    <citation type="journal article" date="2014" name="Front. Microbiol.">
        <title>High frequency of phylogenetically diverse reductive dehalogenase-homologous genes in deep subseafloor sedimentary metagenomes.</title>
        <authorList>
            <person name="Kawai M."/>
            <person name="Futagami T."/>
            <person name="Toyoda A."/>
            <person name="Takaki Y."/>
            <person name="Nishi S."/>
            <person name="Hori S."/>
            <person name="Arai W."/>
            <person name="Tsubouchi T."/>
            <person name="Morono Y."/>
            <person name="Uchiyama I."/>
            <person name="Ito T."/>
            <person name="Fujiyama A."/>
            <person name="Inagaki F."/>
            <person name="Takami H."/>
        </authorList>
    </citation>
    <scope>NUCLEOTIDE SEQUENCE</scope>
    <source>
        <strain evidence="1">Expedition CK06-06</strain>
    </source>
</reference>
<comment type="caution">
    <text evidence="1">The sequence shown here is derived from an EMBL/GenBank/DDBJ whole genome shotgun (WGS) entry which is preliminary data.</text>
</comment>
<feature type="non-terminal residue" evidence="1">
    <location>
        <position position="1"/>
    </location>
</feature>
<name>X0WYX2_9ZZZZ</name>
<dbReference type="AlphaFoldDB" id="X0WYX2"/>
<protein>
    <submittedName>
        <fullName evidence="1">Uncharacterized protein</fullName>
    </submittedName>
</protein>
<sequence>RVRLQLKDRTVENLWPIRIFPPDPAVPEGLAVRLVGGGLDSVKAIFPGAQAGKKCEGPVCVSSGMPPGGIEYVSSGGRLLCFALSRPFPLGDGSLLPGPGNPARVGAAISPHPIFNDFPHDGYCDRGFADVPVRFKLDLSALSPKIEPIIRALPERKGFLFELSVGKGRLLLCTMGPPERQRPPPSRVWRYLCAEMVKYLARPDLPEAQEVEPGALRKMLAPATVKD</sequence>
<proteinExistence type="predicted"/>
<evidence type="ECO:0000313" key="1">
    <source>
        <dbReference type="EMBL" id="GAG35910.1"/>
    </source>
</evidence>
<dbReference type="EMBL" id="BARS01044412">
    <property type="protein sequence ID" value="GAG35910.1"/>
    <property type="molecule type" value="Genomic_DNA"/>
</dbReference>
<organism evidence="1">
    <name type="scientific">marine sediment metagenome</name>
    <dbReference type="NCBI Taxonomy" id="412755"/>
    <lineage>
        <taxon>unclassified sequences</taxon>
        <taxon>metagenomes</taxon>
        <taxon>ecological metagenomes</taxon>
    </lineage>
</organism>